<name>A0A1D1ZX15_AUXPR</name>
<evidence type="ECO:0000313" key="2">
    <source>
        <dbReference type="EMBL" id="JAT71427.1"/>
    </source>
</evidence>
<dbReference type="AlphaFoldDB" id="A0A1D1ZX15"/>
<sequence length="240" mass="24865">MVFQAILAARAQISRALALPAPRLQLCPSPCSSRVGRTGRLATDGHAFSFFTRELAPLAAPLIELLEAHDADLDPNLLLVAKAYAVVKEKLGEAERPRSEDVLGELGLKARKKKGRREADEVAGGQAGQEAHGGEAVAGQGPVEPAAPAPAYIPAKAFKGARQGYVFGNRASGLGYHLDTAAAPVQGKRSSGPPATSRRPVGGAAPGDAEVRVEAAVVKRKKALPGRLRKKLAASAAPAL</sequence>
<feature type="region of interest" description="Disordered" evidence="1">
    <location>
        <begin position="111"/>
        <end position="142"/>
    </location>
</feature>
<feature type="region of interest" description="Disordered" evidence="1">
    <location>
        <begin position="184"/>
        <end position="209"/>
    </location>
</feature>
<reference evidence="2" key="1">
    <citation type="submission" date="2015-08" db="EMBL/GenBank/DDBJ databases">
        <authorList>
            <person name="Babu N.S."/>
            <person name="Beckwith C.J."/>
            <person name="Beseler K.G."/>
            <person name="Brison A."/>
            <person name="Carone J.V."/>
            <person name="Caskin T.P."/>
            <person name="Diamond M."/>
            <person name="Durham M.E."/>
            <person name="Foxe J.M."/>
            <person name="Go M."/>
            <person name="Henderson B.A."/>
            <person name="Jones I.B."/>
            <person name="McGettigan J.A."/>
            <person name="Micheletti S.J."/>
            <person name="Nasrallah M.E."/>
            <person name="Ortiz D."/>
            <person name="Piller C.R."/>
            <person name="Privatt S.R."/>
            <person name="Schneider S.L."/>
            <person name="Sharp S."/>
            <person name="Smith T.C."/>
            <person name="Stanton J.D."/>
            <person name="Ullery H.E."/>
            <person name="Wilson R.J."/>
            <person name="Serrano M.G."/>
            <person name="Buck G."/>
            <person name="Lee V."/>
            <person name="Wang Y."/>
            <person name="Carvalho R."/>
            <person name="Voegtly L."/>
            <person name="Shi R."/>
            <person name="Duckworth R."/>
            <person name="Johnson A."/>
            <person name="Loviza R."/>
            <person name="Walstead R."/>
            <person name="Shah Z."/>
            <person name="Kiflezghi M."/>
            <person name="Wade K."/>
            <person name="Ball S.L."/>
            <person name="Bradley K.W."/>
            <person name="Asai D.J."/>
            <person name="Bowman C.A."/>
            <person name="Russell D.A."/>
            <person name="Pope W.H."/>
            <person name="Jacobs-Sera D."/>
            <person name="Hendrix R.W."/>
            <person name="Hatfull G.F."/>
        </authorList>
    </citation>
    <scope>NUCLEOTIDE SEQUENCE</scope>
</reference>
<feature type="compositionally biased region" description="Low complexity" evidence="1">
    <location>
        <begin position="122"/>
        <end position="142"/>
    </location>
</feature>
<protein>
    <submittedName>
        <fullName evidence="2">Uncharacterized protein</fullName>
    </submittedName>
</protein>
<dbReference type="EMBL" id="GDKF01007195">
    <property type="protein sequence ID" value="JAT71427.1"/>
    <property type="molecule type" value="Transcribed_RNA"/>
</dbReference>
<evidence type="ECO:0000256" key="1">
    <source>
        <dbReference type="SAM" id="MobiDB-lite"/>
    </source>
</evidence>
<accession>A0A1D1ZX15</accession>
<gene>
    <name evidence="2" type="ORF">g.9250</name>
</gene>
<organism evidence="2">
    <name type="scientific">Auxenochlorella protothecoides</name>
    <name type="common">Green microalga</name>
    <name type="synonym">Chlorella protothecoides</name>
    <dbReference type="NCBI Taxonomy" id="3075"/>
    <lineage>
        <taxon>Eukaryota</taxon>
        <taxon>Viridiplantae</taxon>
        <taxon>Chlorophyta</taxon>
        <taxon>core chlorophytes</taxon>
        <taxon>Trebouxiophyceae</taxon>
        <taxon>Chlorellales</taxon>
        <taxon>Chlorellaceae</taxon>
        <taxon>Auxenochlorella</taxon>
    </lineage>
</organism>
<proteinExistence type="predicted"/>